<sequence length="346" mass="38643">MGNSNRKNVFIVGAGASKEFGLPTGPELTEIIRAISSVAARRDQIKTASKESLLYAIRRLAAERDPDKPDINGFYGAARIIANNMQLAPSIDNFLDTHRDNDYIVNLGKLLIAITIHGAERSSHLYVSGGNIYNTINTNDIKDTWIARLFGILVSQRDFHEFIKALDNITFISFNYDRCIEQFFLHASKSYFHLDSSKLNCVREALNVIHPYGSLGQLEWNHPIDTGFGADLHPAELVASSKKIKTFTEGADSEIISAIDESLAGSDLAIFLGFSFLPLNMKLLLQDKKYSFDRVIGTGKGLSNESRKIVTEEIASQMTEGSKERISIIDGTCSDLFYEHYRYLMK</sequence>
<proteinExistence type="predicted"/>
<dbReference type="Proteomes" id="UP000509367">
    <property type="component" value="Chromosome"/>
</dbReference>
<gene>
    <name evidence="1" type="ORF">HTY61_02170</name>
</gene>
<organism evidence="1 2">
    <name type="scientific">Oricola thermophila</name>
    <dbReference type="NCBI Taxonomy" id="2742145"/>
    <lineage>
        <taxon>Bacteria</taxon>
        <taxon>Pseudomonadati</taxon>
        <taxon>Pseudomonadota</taxon>
        <taxon>Alphaproteobacteria</taxon>
        <taxon>Hyphomicrobiales</taxon>
        <taxon>Ahrensiaceae</taxon>
        <taxon>Oricola</taxon>
    </lineage>
</organism>
<dbReference type="KEGG" id="orm:HTY61_02170"/>
<reference evidence="1 2" key="1">
    <citation type="submission" date="2020-06" db="EMBL/GenBank/DDBJ databases">
        <title>Oricola thermophila sp. nov. isolated from a tidal sediments.</title>
        <authorList>
            <person name="Kwon K.K."/>
            <person name="Yang S.-H."/>
            <person name="Park M.-J."/>
        </authorList>
    </citation>
    <scope>NUCLEOTIDE SEQUENCE [LARGE SCALE GENOMIC DNA]</scope>
    <source>
        <strain evidence="1 2">MEBiC13590</strain>
    </source>
</reference>
<dbReference type="EMBL" id="CP054836">
    <property type="protein sequence ID" value="QKV17353.1"/>
    <property type="molecule type" value="Genomic_DNA"/>
</dbReference>
<evidence type="ECO:0000313" key="2">
    <source>
        <dbReference type="Proteomes" id="UP000509367"/>
    </source>
</evidence>
<accession>A0A6N1VA11</accession>
<protein>
    <submittedName>
        <fullName evidence="1">SIR2 family protein</fullName>
    </submittedName>
</protein>
<name>A0A6N1VA11_9HYPH</name>
<dbReference type="RefSeq" id="WP_175275249.1">
    <property type="nucleotide sequence ID" value="NZ_CP054836.1"/>
</dbReference>
<dbReference type="AlphaFoldDB" id="A0A6N1VA11"/>
<evidence type="ECO:0000313" key="1">
    <source>
        <dbReference type="EMBL" id="QKV17353.1"/>
    </source>
</evidence>
<keyword evidence="2" id="KW-1185">Reference proteome</keyword>